<accession>A0A183AYV2</accession>
<dbReference type="WBParaSite" id="ECPE_0001217301-mRNA-1">
    <property type="protein sequence ID" value="ECPE_0001217301-mRNA-1"/>
    <property type="gene ID" value="ECPE_0001217301"/>
</dbReference>
<dbReference type="AlphaFoldDB" id="A0A183AYV2"/>
<dbReference type="Gene3D" id="3.30.70.100">
    <property type="match status" value="1"/>
</dbReference>
<evidence type="ECO:0000313" key="1">
    <source>
        <dbReference type="WBParaSite" id="ECPE_0001217301-mRNA-1"/>
    </source>
</evidence>
<dbReference type="InterPro" id="IPR011008">
    <property type="entry name" value="Dimeric_a/b-barrel"/>
</dbReference>
<sequence length="220" mass="25682">LDVRLARAIFVLMLIQRSFLNWSRIFFGNEACAFRLLSAKTDGGESWIRSLMHRKEVEQQSHILSTSPCIYELQVHELKPHEHFLGLLPNTDSKAEIVGSWTCEIGHQDTAYHLWKYPGGYPCLGEHTEDIIEYKQKRNSMLCSRKNQVCLPFSYWPEPVPCRNGSNLYELRSYTLRLLVNHCIKLTVVKANAVPKFKLKLEKVWNELFNEKLIYLNDIL</sequence>
<dbReference type="InterPro" id="IPR051557">
    <property type="entry name" value="NipSnap_domain"/>
</dbReference>
<proteinExistence type="predicted"/>
<dbReference type="GO" id="GO:0005739">
    <property type="term" value="C:mitochondrion"/>
    <property type="evidence" value="ECO:0007669"/>
    <property type="project" value="TreeGrafter"/>
</dbReference>
<dbReference type="SUPFAM" id="SSF54909">
    <property type="entry name" value="Dimeric alpha+beta barrel"/>
    <property type="match status" value="1"/>
</dbReference>
<dbReference type="PANTHER" id="PTHR21017">
    <property type="entry name" value="NIPSNAP-RELATED"/>
    <property type="match status" value="1"/>
</dbReference>
<dbReference type="PANTHER" id="PTHR21017:SF17">
    <property type="entry name" value="PROTEIN NIPSNAP"/>
    <property type="match status" value="1"/>
</dbReference>
<organism evidence="1">
    <name type="scientific">Echinostoma caproni</name>
    <dbReference type="NCBI Taxonomy" id="27848"/>
    <lineage>
        <taxon>Eukaryota</taxon>
        <taxon>Metazoa</taxon>
        <taxon>Spiralia</taxon>
        <taxon>Lophotrochozoa</taxon>
        <taxon>Platyhelminthes</taxon>
        <taxon>Trematoda</taxon>
        <taxon>Digenea</taxon>
        <taxon>Plagiorchiida</taxon>
        <taxon>Echinostomata</taxon>
        <taxon>Echinostomatoidea</taxon>
        <taxon>Echinostomatidae</taxon>
        <taxon>Echinostoma</taxon>
    </lineage>
</organism>
<protein>
    <submittedName>
        <fullName evidence="1">PRKCSH domain-containing protein</fullName>
    </submittedName>
</protein>
<name>A0A183AYV2_9TREM</name>
<reference evidence="1" key="1">
    <citation type="submission" date="2016-06" db="UniProtKB">
        <authorList>
            <consortium name="WormBaseParasite"/>
        </authorList>
    </citation>
    <scope>IDENTIFICATION</scope>
</reference>